<accession>A0A0D0VAE2</accession>
<feature type="compositionally biased region" description="Polar residues" evidence="1">
    <location>
        <begin position="11"/>
        <end position="21"/>
    </location>
</feature>
<dbReference type="AlphaFoldDB" id="A0A0D0VAE2"/>
<feature type="region of interest" description="Disordered" evidence="1">
    <location>
        <begin position="76"/>
        <end position="104"/>
    </location>
</feature>
<name>A0A0D0VAE2_9TREE</name>
<feature type="compositionally biased region" description="Basic residues" evidence="1">
    <location>
        <begin position="79"/>
        <end position="91"/>
    </location>
</feature>
<evidence type="ECO:0000313" key="2">
    <source>
        <dbReference type="EMBL" id="KIR41770.1"/>
    </source>
</evidence>
<reference evidence="2 3" key="1">
    <citation type="submission" date="2015-01" db="EMBL/GenBank/DDBJ databases">
        <title>The Genome Sequence of Cryptococcus gattii Ram5.</title>
        <authorList>
            <consortium name="The Broad Institute Genomics Platform"/>
            <person name="Cuomo C."/>
            <person name="Litvintseva A."/>
            <person name="Chen Y."/>
            <person name="Heitman J."/>
            <person name="Sun S."/>
            <person name="Springer D."/>
            <person name="Dromer F."/>
            <person name="Young S."/>
            <person name="Zeng Q."/>
            <person name="Gargeya S."/>
            <person name="Abouelleil A."/>
            <person name="Alvarado L."/>
            <person name="Chapman S.B."/>
            <person name="Gainer-Dewar J."/>
            <person name="Goldberg J."/>
            <person name="Griggs A."/>
            <person name="Gujja S."/>
            <person name="Hansen M."/>
            <person name="Howarth C."/>
            <person name="Imamovic A."/>
            <person name="Larimer J."/>
            <person name="Murphy C."/>
            <person name="Naylor J."/>
            <person name="Pearson M."/>
            <person name="Priest M."/>
            <person name="Roberts A."/>
            <person name="Saif S."/>
            <person name="Shea T."/>
            <person name="Sykes S."/>
            <person name="Wortman J."/>
            <person name="Nusbaum C."/>
            <person name="Birren B."/>
        </authorList>
    </citation>
    <scope>NUCLEOTIDE SEQUENCE [LARGE SCALE GENOMIC DNA]</scope>
    <source>
        <strain evidence="2 3">Ram5</strain>
    </source>
</reference>
<keyword evidence="3" id="KW-1185">Reference proteome</keyword>
<dbReference type="HOGENOM" id="CLU_2250011_0_0_1"/>
<proteinExistence type="predicted"/>
<protein>
    <submittedName>
        <fullName evidence="2">Uncharacterized protein</fullName>
    </submittedName>
</protein>
<dbReference type="EMBL" id="KN847899">
    <property type="protein sequence ID" value="KIR41770.1"/>
    <property type="molecule type" value="Genomic_DNA"/>
</dbReference>
<feature type="region of interest" description="Disordered" evidence="1">
    <location>
        <begin position="1"/>
        <end position="22"/>
    </location>
</feature>
<gene>
    <name evidence="2" type="ORF">I313_01930</name>
</gene>
<evidence type="ECO:0000313" key="3">
    <source>
        <dbReference type="Proteomes" id="UP000053392"/>
    </source>
</evidence>
<dbReference type="OrthoDB" id="10372781at2759"/>
<evidence type="ECO:0000256" key="1">
    <source>
        <dbReference type="SAM" id="MobiDB-lite"/>
    </source>
</evidence>
<organism evidence="2 3">
    <name type="scientific">Cryptococcus deuterogattii Ram5</name>
    <dbReference type="NCBI Taxonomy" id="1296110"/>
    <lineage>
        <taxon>Eukaryota</taxon>
        <taxon>Fungi</taxon>
        <taxon>Dikarya</taxon>
        <taxon>Basidiomycota</taxon>
        <taxon>Agaricomycotina</taxon>
        <taxon>Tremellomycetes</taxon>
        <taxon>Tremellales</taxon>
        <taxon>Cryptococcaceae</taxon>
        <taxon>Cryptococcus</taxon>
        <taxon>Cryptococcus gattii species complex</taxon>
    </lineage>
</organism>
<dbReference type="Proteomes" id="UP000053392">
    <property type="component" value="Unassembled WGS sequence"/>
</dbReference>
<sequence>MSNGKDLIRGQNIQSLTSTTRQDLRDLESRKIPFRLTSHLMEMTTIWLIRCRQNSTDKPEGRKLQSKIEVVSLVPKRPGSIKHRQTSKKKGYTADERPTGLWSF</sequence>